<keyword evidence="4" id="KW-1185">Reference proteome</keyword>
<evidence type="ECO:0000313" key="3">
    <source>
        <dbReference type="EMBL" id="KAK3933800.1"/>
    </source>
</evidence>
<feature type="transmembrane region" description="Helical" evidence="1">
    <location>
        <begin position="256"/>
        <end position="275"/>
    </location>
</feature>
<keyword evidence="1" id="KW-0472">Membrane</keyword>
<keyword evidence="2" id="KW-0732">Signal</keyword>
<dbReference type="Gene3D" id="1.20.1250.20">
    <property type="entry name" value="MFS general substrate transporter like domains"/>
    <property type="match status" value="1"/>
</dbReference>
<evidence type="ECO:0000256" key="1">
    <source>
        <dbReference type="SAM" id="Phobius"/>
    </source>
</evidence>
<feature type="transmembrane region" description="Helical" evidence="1">
    <location>
        <begin position="89"/>
        <end position="109"/>
    </location>
</feature>
<keyword evidence="1" id="KW-1133">Transmembrane helix</keyword>
<protein>
    <submittedName>
        <fullName evidence="3">Uncharacterized protein</fullName>
    </submittedName>
</protein>
<keyword evidence="1" id="KW-0812">Transmembrane</keyword>
<sequence>MPFAKLSLLTLLLASSSVYNSAERDILSIVNLKAAKFNVSLNTALNLISYANLAFDFGSLLLMPLYASLIVARIIHSFKFKVYKALLRLFFYVEFAFTIMLFIFAFFVVEEIAYRRTPPADISSGSDYNLKEEGEIKPTESVIKRVIPSINVIITYGIYISLRALTFNFIFLIKITYPPYNWSETNFSLITITSFLDYLLAIPFTLTFNRLATHLTHKNNGIRKVKIRLGAMLPVLLLPIVNLIVFSIAAEKNLPYFYFTFTLAYIINSYNFNILKILIAINLKRGYAAIITGIFNTIVLVNNLYFIIFII</sequence>
<feature type="transmembrane region" description="Helical" evidence="1">
    <location>
        <begin position="287"/>
        <end position="310"/>
    </location>
</feature>
<dbReference type="Proteomes" id="UP001303473">
    <property type="component" value="Unassembled WGS sequence"/>
</dbReference>
<dbReference type="InterPro" id="IPR036259">
    <property type="entry name" value="MFS_trans_sf"/>
</dbReference>
<dbReference type="SUPFAM" id="SSF103473">
    <property type="entry name" value="MFS general substrate transporter"/>
    <property type="match status" value="1"/>
</dbReference>
<feature type="transmembrane region" description="Helical" evidence="1">
    <location>
        <begin position="229"/>
        <end position="250"/>
    </location>
</feature>
<proteinExistence type="predicted"/>
<gene>
    <name evidence="3" type="ORF">QBC46DRAFT_368585</name>
</gene>
<feature type="transmembrane region" description="Helical" evidence="1">
    <location>
        <begin position="187"/>
        <end position="208"/>
    </location>
</feature>
<evidence type="ECO:0000313" key="4">
    <source>
        <dbReference type="Proteomes" id="UP001303473"/>
    </source>
</evidence>
<organism evidence="3 4">
    <name type="scientific">Diplogelasinospora grovesii</name>
    <dbReference type="NCBI Taxonomy" id="303347"/>
    <lineage>
        <taxon>Eukaryota</taxon>
        <taxon>Fungi</taxon>
        <taxon>Dikarya</taxon>
        <taxon>Ascomycota</taxon>
        <taxon>Pezizomycotina</taxon>
        <taxon>Sordariomycetes</taxon>
        <taxon>Sordariomycetidae</taxon>
        <taxon>Sordariales</taxon>
        <taxon>Diplogelasinosporaceae</taxon>
        <taxon>Diplogelasinospora</taxon>
    </lineage>
</organism>
<accession>A0AAN6RYE7</accession>
<feature type="transmembrane region" description="Helical" evidence="1">
    <location>
        <begin position="44"/>
        <end position="69"/>
    </location>
</feature>
<reference evidence="4" key="1">
    <citation type="journal article" date="2023" name="Mol. Phylogenet. Evol.">
        <title>Genome-scale phylogeny and comparative genomics of the fungal order Sordariales.</title>
        <authorList>
            <person name="Hensen N."/>
            <person name="Bonometti L."/>
            <person name="Westerberg I."/>
            <person name="Brannstrom I.O."/>
            <person name="Guillou S."/>
            <person name="Cros-Aarteil S."/>
            <person name="Calhoun S."/>
            <person name="Haridas S."/>
            <person name="Kuo A."/>
            <person name="Mondo S."/>
            <person name="Pangilinan J."/>
            <person name="Riley R."/>
            <person name="LaButti K."/>
            <person name="Andreopoulos B."/>
            <person name="Lipzen A."/>
            <person name="Chen C."/>
            <person name="Yan M."/>
            <person name="Daum C."/>
            <person name="Ng V."/>
            <person name="Clum A."/>
            <person name="Steindorff A."/>
            <person name="Ohm R.A."/>
            <person name="Martin F."/>
            <person name="Silar P."/>
            <person name="Natvig D.O."/>
            <person name="Lalanne C."/>
            <person name="Gautier V."/>
            <person name="Ament-Velasquez S.L."/>
            <person name="Kruys A."/>
            <person name="Hutchinson M.I."/>
            <person name="Powell A.J."/>
            <person name="Barry K."/>
            <person name="Miller A.N."/>
            <person name="Grigoriev I.V."/>
            <person name="Debuchy R."/>
            <person name="Gladieux P."/>
            <person name="Hiltunen Thoren M."/>
            <person name="Johannesson H."/>
        </authorList>
    </citation>
    <scope>NUCLEOTIDE SEQUENCE [LARGE SCALE GENOMIC DNA]</scope>
    <source>
        <strain evidence="4">CBS 340.73</strain>
    </source>
</reference>
<feature type="signal peptide" evidence="2">
    <location>
        <begin position="1"/>
        <end position="22"/>
    </location>
</feature>
<name>A0AAN6RYE7_9PEZI</name>
<feature type="chain" id="PRO_5043055979" evidence="2">
    <location>
        <begin position="23"/>
        <end position="311"/>
    </location>
</feature>
<dbReference type="EMBL" id="MU854069">
    <property type="protein sequence ID" value="KAK3933800.1"/>
    <property type="molecule type" value="Genomic_DNA"/>
</dbReference>
<dbReference type="AlphaFoldDB" id="A0AAN6RYE7"/>
<evidence type="ECO:0000256" key="2">
    <source>
        <dbReference type="SAM" id="SignalP"/>
    </source>
</evidence>
<comment type="caution">
    <text evidence="3">The sequence shown here is derived from an EMBL/GenBank/DDBJ whole genome shotgun (WGS) entry which is preliminary data.</text>
</comment>